<dbReference type="EMBL" id="JAXUIC010000005">
    <property type="protein sequence ID" value="KAK4590308.1"/>
    <property type="molecule type" value="Genomic_DNA"/>
</dbReference>
<comment type="caution">
    <text evidence="2">The sequence shown here is derived from an EMBL/GenBank/DDBJ whole genome shotgun (WGS) entry which is preliminary data.</text>
</comment>
<keyword evidence="1" id="KW-1133">Transmembrane helix</keyword>
<keyword evidence="3" id="KW-1185">Reference proteome</keyword>
<evidence type="ECO:0000313" key="2">
    <source>
        <dbReference type="EMBL" id="KAK4590308.1"/>
    </source>
</evidence>
<dbReference type="Proteomes" id="UP001324115">
    <property type="component" value="Unassembled WGS sequence"/>
</dbReference>
<evidence type="ECO:0000313" key="3">
    <source>
        <dbReference type="Proteomes" id="UP001324115"/>
    </source>
</evidence>
<protein>
    <submittedName>
        <fullName evidence="2">Uncharacterized protein</fullName>
    </submittedName>
</protein>
<gene>
    <name evidence="2" type="ORF">RGQ29_020739</name>
</gene>
<evidence type="ECO:0000256" key="1">
    <source>
        <dbReference type="SAM" id="Phobius"/>
    </source>
</evidence>
<name>A0AAN7FBK0_QUERU</name>
<proteinExistence type="predicted"/>
<accession>A0AAN7FBK0</accession>
<dbReference type="PANTHER" id="PTHR37224">
    <property type="entry name" value="OS02G0804400 PROTEIN"/>
    <property type="match status" value="1"/>
</dbReference>
<sequence>MAASATASGGARKLCYSMSQCRHLVPTAKRTSTIKFFVENPVHFSSTKTRVKSTIPIRALDPQRDEETENPNINDKTGAFTSQEDWEFFWKLVASSVVGAAIIKYGSVVFPEITRPNIVQALIMISTPVIVAVFLLIKQSRAKSGS</sequence>
<organism evidence="2 3">
    <name type="scientific">Quercus rubra</name>
    <name type="common">Northern red oak</name>
    <name type="synonym">Quercus borealis</name>
    <dbReference type="NCBI Taxonomy" id="3512"/>
    <lineage>
        <taxon>Eukaryota</taxon>
        <taxon>Viridiplantae</taxon>
        <taxon>Streptophyta</taxon>
        <taxon>Embryophyta</taxon>
        <taxon>Tracheophyta</taxon>
        <taxon>Spermatophyta</taxon>
        <taxon>Magnoliopsida</taxon>
        <taxon>eudicotyledons</taxon>
        <taxon>Gunneridae</taxon>
        <taxon>Pentapetalae</taxon>
        <taxon>rosids</taxon>
        <taxon>fabids</taxon>
        <taxon>Fagales</taxon>
        <taxon>Fagaceae</taxon>
        <taxon>Quercus</taxon>
    </lineage>
</organism>
<dbReference type="AlphaFoldDB" id="A0AAN7FBK0"/>
<keyword evidence="1" id="KW-0812">Transmembrane</keyword>
<keyword evidence="1" id="KW-0472">Membrane</keyword>
<reference evidence="2 3" key="1">
    <citation type="journal article" date="2023" name="G3 (Bethesda)">
        <title>A haplotype-resolved chromosome-scale genome for Quercus rubra L. provides insights into the genetics of adaptive traits for red oak species.</title>
        <authorList>
            <person name="Kapoor B."/>
            <person name="Jenkins J."/>
            <person name="Schmutz J."/>
            <person name="Zhebentyayeva T."/>
            <person name="Kuelheim C."/>
            <person name="Coggeshall M."/>
            <person name="Heim C."/>
            <person name="Lasky J.R."/>
            <person name="Leites L."/>
            <person name="Islam-Faridi N."/>
            <person name="Romero-Severson J."/>
            <person name="DeLeo V.L."/>
            <person name="Lucas S.M."/>
            <person name="Lazic D."/>
            <person name="Gailing O."/>
            <person name="Carlson J."/>
            <person name="Staton M."/>
        </authorList>
    </citation>
    <scope>NUCLEOTIDE SEQUENCE [LARGE SCALE GENOMIC DNA]</scope>
    <source>
        <strain evidence="2">Pseudo-F2</strain>
    </source>
</reference>
<feature type="transmembrane region" description="Helical" evidence="1">
    <location>
        <begin position="88"/>
        <end position="106"/>
    </location>
</feature>
<feature type="transmembrane region" description="Helical" evidence="1">
    <location>
        <begin position="118"/>
        <end position="137"/>
    </location>
</feature>